<dbReference type="AlphaFoldDB" id="A0A3Q9BYQ2"/>
<feature type="chain" id="PRO_5038917439" description="Lipoprotein" evidence="2">
    <location>
        <begin position="24"/>
        <end position="222"/>
    </location>
</feature>
<dbReference type="EMBL" id="CP034463">
    <property type="protein sequence ID" value="AZP19657.1"/>
    <property type="molecule type" value="Genomic_DNA"/>
</dbReference>
<keyword evidence="4" id="KW-1185">Reference proteome</keyword>
<protein>
    <recommendedName>
        <fullName evidence="5">Lipoprotein</fullName>
    </recommendedName>
</protein>
<keyword evidence="2" id="KW-0732">Signal</keyword>
<organism evidence="3 4">
    <name type="scientific">Streptomyces aquilus</name>
    <dbReference type="NCBI Taxonomy" id="2548456"/>
    <lineage>
        <taxon>Bacteria</taxon>
        <taxon>Bacillati</taxon>
        <taxon>Actinomycetota</taxon>
        <taxon>Actinomycetes</taxon>
        <taxon>Kitasatosporales</taxon>
        <taxon>Streptomycetaceae</taxon>
        <taxon>Streptomyces</taxon>
    </lineage>
</organism>
<dbReference type="PROSITE" id="PS51257">
    <property type="entry name" value="PROKAR_LIPOPROTEIN"/>
    <property type="match status" value="1"/>
</dbReference>
<accession>A0A3Q9BYQ2</accession>
<evidence type="ECO:0000313" key="3">
    <source>
        <dbReference type="EMBL" id="AZP19657.1"/>
    </source>
</evidence>
<evidence type="ECO:0000256" key="1">
    <source>
        <dbReference type="SAM" id="MobiDB-lite"/>
    </source>
</evidence>
<evidence type="ECO:0000313" key="4">
    <source>
        <dbReference type="Proteomes" id="UP000280197"/>
    </source>
</evidence>
<gene>
    <name evidence="3" type="ORF">EJC51_28465</name>
</gene>
<feature type="signal peptide" evidence="2">
    <location>
        <begin position="1"/>
        <end position="23"/>
    </location>
</feature>
<name>A0A3Q9BYQ2_9ACTN</name>
<evidence type="ECO:0008006" key="5">
    <source>
        <dbReference type="Google" id="ProtNLM"/>
    </source>
</evidence>
<feature type="region of interest" description="Disordered" evidence="1">
    <location>
        <begin position="31"/>
        <end position="62"/>
    </location>
</feature>
<dbReference type="Proteomes" id="UP000280197">
    <property type="component" value="Chromosome"/>
</dbReference>
<evidence type="ECO:0000256" key="2">
    <source>
        <dbReference type="SAM" id="SignalP"/>
    </source>
</evidence>
<reference evidence="3 4" key="1">
    <citation type="submission" date="2018-12" db="EMBL/GenBank/DDBJ databases">
        <authorList>
            <person name="Li K."/>
        </authorList>
    </citation>
    <scope>NUCLEOTIDE SEQUENCE [LARGE SCALE GENOMIC DNA]</scope>
    <source>
        <strain evidence="4">CR22</strain>
    </source>
</reference>
<proteinExistence type="predicted"/>
<dbReference type="KEGG" id="saqu:EJC51_28465"/>
<sequence>MARRTLPVTAAAFATMAALLLSACGGGGDSSSDDIKGADTGAGSPSASASVSASPAADRPDVSLPKDLELVFDFEKPSNADNAAALADAENYIRALNHGITEQNPSDPAYQYYSAGDAARYANTQIKDYVKGGWTLTGTDRYFRAETSAAGDSKSVKLVRVAFCEDQSRVYGKEVQSGKVLKTEGSSNDFLKFDLLMAFPKGSQVWRAQQITVKEKATECAG</sequence>
<feature type="compositionally biased region" description="Low complexity" evidence="1">
    <location>
        <begin position="38"/>
        <end position="57"/>
    </location>
</feature>